<dbReference type="PRINTS" id="PR01005">
    <property type="entry name" value="FLGHOOKAP1"/>
</dbReference>
<dbReference type="SUPFAM" id="SSF64518">
    <property type="entry name" value="Phase 1 flagellin"/>
    <property type="match status" value="1"/>
</dbReference>
<feature type="domain" description="Flagellar hook-associated protein FlgK helical" evidence="10">
    <location>
        <begin position="101"/>
        <end position="375"/>
    </location>
</feature>
<sequence>MSTFFGLETAKRALTAQQNALYTVGQNVANTNTDGYTRQRVNLQATDPYPAASMNRPAIAGQLGTGVEAGEVQRIRDKYLDVQYRENNSAAGYWSAKSDALSKMEAIMDETSTDSSLANTMEAFWESLQDLSTNPEDVSARSVVLERGQTLTDTFHYLNSTLSQYKTDVGSEISVSVNDINSTLKQISDLNQQIAVLEPNGYLPNDLYDKRDSLVDKLSNYLNVTVEVQKSGGNAKANADGIYNIKMAAADGTSVYLVQGSNYNAVEVQGGTDSNSDGILDGPPANGEMAGITIGGKNFAIADATGTATFPQGKLLGLIESYGYQYTGANGTVEAGAYPGLLDSLDKLAYTFGNVFNAVHEKGTDLNGNAGTAFFTFGALTGYKGAAGQIAVNSSLTYNKIAASSNGDSGDGLNAINLSNVDTFHLSSQNVQLEGISGGLNIAALGLPLASGTITSNYEGIIGKLGVDAEQAGNMQTNTGSLLDSVDMNRKSVSSVSLDEELTNMIKYQQAYNAAAKMITMTDEMLDKIINGMGVVGR</sequence>
<gene>
    <name evidence="7" type="primary">flgK</name>
    <name evidence="11" type="ORF">B4099_0656</name>
</gene>
<evidence type="ECO:0000256" key="1">
    <source>
        <dbReference type="ARBA" id="ARBA00004365"/>
    </source>
</evidence>
<reference evidence="11 12" key="1">
    <citation type="submission" date="2016-01" db="EMBL/GenBank/DDBJ databases">
        <title>Genome Sequences of Twelve Sporeforming Bacillus Species Isolated from Foods.</title>
        <authorList>
            <person name="Berendsen E.M."/>
            <person name="Wells-Bennik M.H."/>
            <person name="Krawcyk A.O."/>
            <person name="De Jong A."/>
            <person name="Holsappel S."/>
            <person name="Eijlander R.T."/>
            <person name="Kuipers O.P."/>
        </authorList>
    </citation>
    <scope>NUCLEOTIDE SEQUENCE [LARGE SCALE GENOMIC DNA]</scope>
    <source>
        <strain evidence="11 12">B4099</strain>
    </source>
</reference>
<comment type="caution">
    <text evidence="11">The sequence shown here is derived from an EMBL/GenBank/DDBJ whole genome shotgun (WGS) entry which is preliminary data.</text>
</comment>
<dbReference type="AlphaFoldDB" id="A0A150KFX6"/>
<protein>
    <recommendedName>
        <fullName evidence="4 7">Flagellar hook-associated protein 1</fullName>
        <shortName evidence="7">HAP1</shortName>
    </recommendedName>
</protein>
<dbReference type="RefSeq" id="WP_061574687.1">
    <property type="nucleotide sequence ID" value="NZ_LQYI01000036.1"/>
</dbReference>
<name>A0A150KFX6_HEYCO</name>
<dbReference type="Pfam" id="PF00460">
    <property type="entry name" value="Flg_bb_rod"/>
    <property type="match status" value="1"/>
</dbReference>
<accession>A0A150KFX6</accession>
<evidence type="ECO:0000256" key="3">
    <source>
        <dbReference type="ARBA" id="ARBA00009677"/>
    </source>
</evidence>
<dbReference type="Pfam" id="PF06429">
    <property type="entry name" value="Flg_bbr_C"/>
    <property type="match status" value="1"/>
</dbReference>
<evidence type="ECO:0000256" key="2">
    <source>
        <dbReference type="ARBA" id="ARBA00004613"/>
    </source>
</evidence>
<dbReference type="InterPro" id="IPR002371">
    <property type="entry name" value="FlgK"/>
</dbReference>
<keyword evidence="6 7" id="KW-0975">Bacterial flagellum</keyword>
<evidence type="ECO:0000256" key="7">
    <source>
        <dbReference type="RuleBase" id="RU362065"/>
    </source>
</evidence>
<dbReference type="InterPro" id="IPR053927">
    <property type="entry name" value="FlgK_helical"/>
</dbReference>
<evidence type="ECO:0000259" key="10">
    <source>
        <dbReference type="Pfam" id="PF22638"/>
    </source>
</evidence>
<evidence type="ECO:0000259" key="9">
    <source>
        <dbReference type="Pfam" id="PF06429"/>
    </source>
</evidence>
<evidence type="ECO:0000256" key="4">
    <source>
        <dbReference type="ARBA" id="ARBA00016244"/>
    </source>
</evidence>
<evidence type="ECO:0000256" key="5">
    <source>
        <dbReference type="ARBA" id="ARBA00022525"/>
    </source>
</evidence>
<feature type="domain" description="Flagellar basal body rod protein N-terminal" evidence="8">
    <location>
        <begin position="7"/>
        <end position="37"/>
    </location>
</feature>
<comment type="similarity">
    <text evidence="3 7">Belongs to the flagella basal body rod proteins family.</text>
</comment>
<feature type="domain" description="Flagellar basal-body/hook protein C-terminal" evidence="9">
    <location>
        <begin position="494"/>
        <end position="531"/>
    </location>
</feature>
<dbReference type="PANTHER" id="PTHR30033:SF1">
    <property type="entry name" value="FLAGELLAR HOOK-ASSOCIATED PROTEIN 1"/>
    <property type="match status" value="1"/>
</dbReference>
<dbReference type="PATRIC" id="fig|1398.25.peg.2234"/>
<evidence type="ECO:0000313" key="11">
    <source>
        <dbReference type="EMBL" id="KYC70542.1"/>
    </source>
</evidence>
<organism evidence="11 12">
    <name type="scientific">Heyndrickxia coagulans</name>
    <name type="common">Weizmannia coagulans</name>
    <dbReference type="NCBI Taxonomy" id="1398"/>
    <lineage>
        <taxon>Bacteria</taxon>
        <taxon>Bacillati</taxon>
        <taxon>Bacillota</taxon>
        <taxon>Bacilli</taxon>
        <taxon>Bacillales</taxon>
        <taxon>Bacillaceae</taxon>
        <taxon>Heyndrickxia</taxon>
    </lineage>
</organism>
<evidence type="ECO:0000256" key="6">
    <source>
        <dbReference type="ARBA" id="ARBA00023143"/>
    </source>
</evidence>
<dbReference type="GO" id="GO:0005576">
    <property type="term" value="C:extracellular region"/>
    <property type="evidence" value="ECO:0007669"/>
    <property type="project" value="UniProtKB-SubCell"/>
</dbReference>
<comment type="subcellular location">
    <subcellularLocation>
        <location evidence="1 7">Bacterial flagellum</location>
    </subcellularLocation>
    <subcellularLocation>
        <location evidence="2 7">Secreted</location>
    </subcellularLocation>
</comment>
<dbReference type="PANTHER" id="PTHR30033">
    <property type="entry name" value="FLAGELLAR HOOK-ASSOCIATED PROTEIN 1"/>
    <property type="match status" value="1"/>
</dbReference>
<dbReference type="NCBIfam" id="TIGR02492">
    <property type="entry name" value="flgK_ends"/>
    <property type="match status" value="1"/>
</dbReference>
<dbReference type="EMBL" id="LQYI01000036">
    <property type="protein sequence ID" value="KYC70542.1"/>
    <property type="molecule type" value="Genomic_DNA"/>
</dbReference>
<dbReference type="GO" id="GO:0044780">
    <property type="term" value="P:bacterial-type flagellum assembly"/>
    <property type="evidence" value="ECO:0007669"/>
    <property type="project" value="InterPro"/>
</dbReference>
<dbReference type="GO" id="GO:0005198">
    <property type="term" value="F:structural molecule activity"/>
    <property type="evidence" value="ECO:0007669"/>
    <property type="project" value="UniProtKB-UniRule"/>
</dbReference>
<proteinExistence type="inferred from homology"/>
<evidence type="ECO:0000259" key="8">
    <source>
        <dbReference type="Pfam" id="PF00460"/>
    </source>
</evidence>
<dbReference type="Pfam" id="PF22638">
    <property type="entry name" value="FlgK_D1"/>
    <property type="match status" value="1"/>
</dbReference>
<dbReference type="Proteomes" id="UP000075304">
    <property type="component" value="Unassembled WGS sequence"/>
</dbReference>
<keyword evidence="5 7" id="KW-0964">Secreted</keyword>
<dbReference type="InterPro" id="IPR010930">
    <property type="entry name" value="Flg_bb/hook_C_dom"/>
</dbReference>
<dbReference type="InterPro" id="IPR001444">
    <property type="entry name" value="Flag_bb_rod_N"/>
</dbReference>
<dbReference type="GO" id="GO:0009424">
    <property type="term" value="C:bacterial-type flagellum hook"/>
    <property type="evidence" value="ECO:0007669"/>
    <property type="project" value="UniProtKB-UniRule"/>
</dbReference>
<evidence type="ECO:0000313" key="12">
    <source>
        <dbReference type="Proteomes" id="UP000075304"/>
    </source>
</evidence>